<evidence type="ECO:0000313" key="2">
    <source>
        <dbReference type="Proteomes" id="UP001248581"/>
    </source>
</evidence>
<keyword evidence="2" id="KW-1185">Reference proteome</keyword>
<organism evidence="1 2">
    <name type="scientific">Thalassotalea nanhaiensis</name>
    <dbReference type="NCBI Taxonomy" id="3065648"/>
    <lineage>
        <taxon>Bacteria</taxon>
        <taxon>Pseudomonadati</taxon>
        <taxon>Pseudomonadota</taxon>
        <taxon>Gammaproteobacteria</taxon>
        <taxon>Alteromonadales</taxon>
        <taxon>Colwelliaceae</taxon>
        <taxon>Thalassotalea</taxon>
    </lineage>
</organism>
<dbReference type="Proteomes" id="UP001248581">
    <property type="component" value="Chromosome"/>
</dbReference>
<proteinExistence type="predicted"/>
<gene>
    <name evidence="1" type="ORF">RI845_11715</name>
</gene>
<reference evidence="2" key="1">
    <citation type="submission" date="2023-09" db="EMBL/GenBank/DDBJ databases">
        <authorList>
            <person name="Zhang C."/>
        </authorList>
    </citation>
    <scope>NUCLEOTIDE SEQUENCE [LARGE SCALE GENOMIC DNA]</scope>
    <source>
        <strain evidence="2">SQ345</strain>
    </source>
</reference>
<accession>A0ABY9TFZ8</accession>
<dbReference type="RefSeq" id="WP_348386347.1">
    <property type="nucleotide sequence ID" value="NZ_CP134146.1"/>
</dbReference>
<name>A0ABY9TFZ8_9GAMM</name>
<dbReference type="EMBL" id="CP134146">
    <property type="protein sequence ID" value="WNC67183.1"/>
    <property type="molecule type" value="Genomic_DNA"/>
</dbReference>
<evidence type="ECO:0000313" key="1">
    <source>
        <dbReference type="EMBL" id="WNC67183.1"/>
    </source>
</evidence>
<sequence length="162" mass="18919">MTESKEERFLELYEGEVQNRAFALMYTERSSTSWGDNDVEEFWSVYYDLEVINQRLYKPYADKYGLDMQPTFFTSVKTSSLRLMSNLFPEYMLNTIYSSTVEYLEGIKEMEKLAPEEDKDFFRYVVEQEAVQVEALGLVAQGEAKKATKVLADYVDNQIPVN</sequence>
<protein>
    <submittedName>
        <fullName evidence="1">Uncharacterized protein</fullName>
    </submittedName>
</protein>